<dbReference type="PANTHER" id="PTHR42872">
    <property type="entry name" value="PROTEIN-GLUTAMATE METHYLESTERASE/PROTEIN-GLUTAMINE GLUTAMINASE"/>
    <property type="match status" value="1"/>
</dbReference>
<dbReference type="Pfam" id="PF01339">
    <property type="entry name" value="CheB_methylest"/>
    <property type="match status" value="1"/>
</dbReference>
<comment type="catalytic activity">
    <reaction evidence="3">
        <text>[protein]-L-glutamate 5-O-methyl ester + H2O = L-glutamyl-[protein] + methanol + H(+)</text>
        <dbReference type="Rhea" id="RHEA:23236"/>
        <dbReference type="Rhea" id="RHEA-COMP:10208"/>
        <dbReference type="Rhea" id="RHEA-COMP:10311"/>
        <dbReference type="ChEBI" id="CHEBI:15377"/>
        <dbReference type="ChEBI" id="CHEBI:15378"/>
        <dbReference type="ChEBI" id="CHEBI:17790"/>
        <dbReference type="ChEBI" id="CHEBI:29973"/>
        <dbReference type="ChEBI" id="CHEBI:82795"/>
        <dbReference type="EC" id="3.1.1.61"/>
    </reaction>
</comment>
<evidence type="ECO:0000259" key="5">
    <source>
        <dbReference type="PROSITE" id="PS50122"/>
    </source>
</evidence>
<gene>
    <name evidence="6" type="ORF">C7B82_12985</name>
</gene>
<evidence type="ECO:0000256" key="3">
    <source>
        <dbReference type="ARBA" id="ARBA00048267"/>
    </source>
</evidence>
<feature type="active site" evidence="4">
    <location>
        <position position="148"/>
    </location>
</feature>
<sequence length="207" mass="21857">MNAPADGTNTRPRPFANAAFDLVAVAASAGGLRALSEVLSGLPIDFPAATMVVQHLDPNHRSLMVEILNRRTVLPVQQAHAGDRLRPGVIYIAPPNYHALVKLDGTLALTQSARTNFVRPSADRLFESVAASYGKRAIAVVLTGTGKDGAMGIQAIKQQGGLVIAQDKATAEYFGMPEAAIQTGMVDFVLLLTDIATKLIALVESKS</sequence>
<protein>
    <recommendedName>
        <fullName evidence="2">protein-glutamate methylesterase</fullName>
        <ecNumber evidence="2">3.1.1.61</ecNumber>
    </recommendedName>
</protein>
<evidence type="ECO:0000313" key="6">
    <source>
        <dbReference type="EMBL" id="PSB28627.1"/>
    </source>
</evidence>
<dbReference type="GO" id="GO:0005737">
    <property type="term" value="C:cytoplasm"/>
    <property type="evidence" value="ECO:0007669"/>
    <property type="project" value="InterPro"/>
</dbReference>
<dbReference type="GO" id="GO:0000156">
    <property type="term" value="F:phosphorelay response regulator activity"/>
    <property type="evidence" value="ECO:0007669"/>
    <property type="project" value="InterPro"/>
</dbReference>
<dbReference type="InterPro" id="IPR035909">
    <property type="entry name" value="CheB_C"/>
</dbReference>
<evidence type="ECO:0000256" key="4">
    <source>
        <dbReference type="PROSITE-ProRule" id="PRU00050"/>
    </source>
</evidence>
<dbReference type="AlphaFoldDB" id="A0A2T1E7B6"/>
<dbReference type="RefSeq" id="WP_106256719.1">
    <property type="nucleotide sequence ID" value="NZ_CAWNSW010000067.1"/>
</dbReference>
<evidence type="ECO:0000313" key="7">
    <source>
        <dbReference type="Proteomes" id="UP000239576"/>
    </source>
</evidence>
<reference evidence="6 7" key="2">
    <citation type="submission" date="2018-03" db="EMBL/GenBank/DDBJ databases">
        <title>The ancient ancestry and fast evolution of plastids.</title>
        <authorList>
            <person name="Moore K.R."/>
            <person name="Magnabosco C."/>
            <person name="Momper L."/>
            <person name="Gold D.A."/>
            <person name="Bosak T."/>
            <person name="Fournier G.P."/>
        </authorList>
    </citation>
    <scope>NUCLEOTIDE SEQUENCE [LARGE SCALE GENOMIC DNA]</scope>
    <source>
        <strain evidence="6 7">ULC18</strain>
    </source>
</reference>
<name>A0A2T1E7B6_9CYAN</name>
<reference evidence="7" key="1">
    <citation type="submission" date="2018-02" db="EMBL/GenBank/DDBJ databases">
        <authorList>
            <person name="Moore K."/>
            <person name="Momper L."/>
        </authorList>
    </citation>
    <scope>NUCLEOTIDE SEQUENCE [LARGE SCALE GENOMIC DNA]</scope>
    <source>
        <strain evidence="7">ULC18</strain>
    </source>
</reference>
<dbReference type="PROSITE" id="PS50122">
    <property type="entry name" value="CHEB"/>
    <property type="match status" value="1"/>
</dbReference>
<dbReference type="OrthoDB" id="9793421at2"/>
<dbReference type="Proteomes" id="UP000239576">
    <property type="component" value="Unassembled WGS sequence"/>
</dbReference>
<feature type="active site" evidence="4">
    <location>
        <position position="28"/>
    </location>
</feature>
<comment type="caution">
    <text evidence="6">The sequence shown here is derived from an EMBL/GenBank/DDBJ whole genome shotgun (WGS) entry which is preliminary data.</text>
</comment>
<feature type="active site" evidence="4">
    <location>
        <position position="55"/>
    </location>
</feature>
<feature type="domain" description="CheB-type methylesterase" evidence="5">
    <location>
        <begin position="14"/>
        <end position="206"/>
    </location>
</feature>
<dbReference type="SUPFAM" id="SSF52738">
    <property type="entry name" value="Methylesterase CheB, C-terminal domain"/>
    <property type="match status" value="1"/>
</dbReference>
<organism evidence="6 7">
    <name type="scientific">Stenomitos frigidus ULC18</name>
    <dbReference type="NCBI Taxonomy" id="2107698"/>
    <lineage>
        <taxon>Bacteria</taxon>
        <taxon>Bacillati</taxon>
        <taxon>Cyanobacteriota</taxon>
        <taxon>Cyanophyceae</taxon>
        <taxon>Leptolyngbyales</taxon>
        <taxon>Leptolyngbyaceae</taxon>
        <taxon>Stenomitos</taxon>
    </lineage>
</organism>
<dbReference type="GO" id="GO:0008984">
    <property type="term" value="F:protein-glutamate methylesterase activity"/>
    <property type="evidence" value="ECO:0007669"/>
    <property type="project" value="UniProtKB-EC"/>
</dbReference>
<keyword evidence="1 4" id="KW-0378">Hydrolase</keyword>
<keyword evidence="7" id="KW-1185">Reference proteome</keyword>
<dbReference type="PANTHER" id="PTHR42872:SF6">
    <property type="entry name" value="PROTEIN-GLUTAMATE METHYLESTERASE_PROTEIN-GLUTAMINE GLUTAMINASE"/>
    <property type="match status" value="1"/>
</dbReference>
<dbReference type="EMBL" id="PVWK01000077">
    <property type="protein sequence ID" value="PSB28627.1"/>
    <property type="molecule type" value="Genomic_DNA"/>
</dbReference>
<dbReference type="CDD" id="cd16433">
    <property type="entry name" value="CheB"/>
    <property type="match status" value="1"/>
</dbReference>
<dbReference type="EC" id="3.1.1.61" evidence="2"/>
<accession>A0A2T1E7B6</accession>
<evidence type="ECO:0000256" key="1">
    <source>
        <dbReference type="ARBA" id="ARBA00022801"/>
    </source>
</evidence>
<evidence type="ECO:0000256" key="2">
    <source>
        <dbReference type="ARBA" id="ARBA00039140"/>
    </source>
</evidence>
<dbReference type="Gene3D" id="3.40.50.180">
    <property type="entry name" value="Methylesterase CheB, C-terminal domain"/>
    <property type="match status" value="1"/>
</dbReference>
<keyword evidence="4" id="KW-0145">Chemotaxis</keyword>
<dbReference type="InterPro" id="IPR000673">
    <property type="entry name" value="Sig_transdc_resp-reg_Me-estase"/>
</dbReference>
<proteinExistence type="predicted"/>
<dbReference type="GO" id="GO:0006935">
    <property type="term" value="P:chemotaxis"/>
    <property type="evidence" value="ECO:0007669"/>
    <property type="project" value="UniProtKB-UniRule"/>
</dbReference>